<dbReference type="Gene3D" id="2.60.120.380">
    <property type="match status" value="1"/>
</dbReference>
<dbReference type="AlphaFoldDB" id="A0ABD8A6F2"/>
<proteinExistence type="predicted"/>
<reference evidence="1 2" key="1">
    <citation type="submission" date="2023-10" db="EMBL/GenBank/DDBJ databases">
        <title>The complete genome sequence of Methanoculleus palmolei DSM 4273.</title>
        <authorList>
            <person name="Lai S.-J."/>
            <person name="You Y.-T."/>
            <person name="Chen S.-C."/>
        </authorList>
    </citation>
    <scope>NUCLEOTIDE SEQUENCE [LARGE SCALE GENOMIC DNA]</scope>
    <source>
        <strain evidence="1 2">DSM 4273</strain>
    </source>
</reference>
<gene>
    <name evidence="1" type="ORF">R6Y95_06585</name>
</gene>
<sequence length="240" mass="26315">MDLRVLPLLCVLACLAAPIFAYTLPDEPVRSFGFVGYIVPATYPEAGAVSIMEAEESAVTIRLEDIGAEVPEDEASGDVLQTISPAYYTLSGKIQSVNFLQTFPSVEVVVLEKPANFFIVRKVEEPTGLTKTYSGRSGEDHGKHTLAPDEKRYFSTPVREGVTHHWIDIRWDASAGDLMLYVYPPDGCLGPYTDSDDGESDGRIFLDVSSSEGLTPGAWYYEIACARGNGTIEFSFETYT</sequence>
<dbReference type="Proteomes" id="UP001626603">
    <property type="component" value="Chromosome"/>
</dbReference>
<evidence type="ECO:0000313" key="2">
    <source>
        <dbReference type="Proteomes" id="UP001626603"/>
    </source>
</evidence>
<evidence type="ECO:0000313" key="1">
    <source>
        <dbReference type="EMBL" id="WOX55135.1"/>
    </source>
</evidence>
<keyword evidence="2" id="KW-1185">Reference proteome</keyword>
<name>A0ABD8A6F2_9EURY</name>
<evidence type="ECO:0008006" key="3">
    <source>
        <dbReference type="Google" id="ProtNLM"/>
    </source>
</evidence>
<protein>
    <recommendedName>
        <fullName evidence="3">Peptidase domain protein</fullName>
    </recommendedName>
</protein>
<accession>A0ABD8A6F2</accession>
<dbReference type="EMBL" id="CP137641">
    <property type="protein sequence ID" value="WOX55135.1"/>
    <property type="molecule type" value="Genomic_DNA"/>
</dbReference>
<organism evidence="1 2">
    <name type="scientific">Methanoculleus palmolei</name>
    <dbReference type="NCBI Taxonomy" id="72612"/>
    <lineage>
        <taxon>Archaea</taxon>
        <taxon>Methanobacteriati</taxon>
        <taxon>Methanobacteriota</taxon>
        <taxon>Stenosarchaea group</taxon>
        <taxon>Methanomicrobia</taxon>
        <taxon>Methanomicrobiales</taxon>
        <taxon>Methanomicrobiaceae</taxon>
        <taxon>Methanoculleus</taxon>
    </lineage>
</organism>